<accession>X1NBZ2</accession>
<reference evidence="2" key="1">
    <citation type="journal article" date="2014" name="Front. Microbiol.">
        <title>High frequency of phylogenetically diverse reductive dehalogenase-homologous genes in deep subseafloor sedimentary metagenomes.</title>
        <authorList>
            <person name="Kawai M."/>
            <person name="Futagami T."/>
            <person name="Toyoda A."/>
            <person name="Takaki Y."/>
            <person name="Nishi S."/>
            <person name="Hori S."/>
            <person name="Arai W."/>
            <person name="Tsubouchi T."/>
            <person name="Morono Y."/>
            <person name="Uchiyama I."/>
            <person name="Ito T."/>
            <person name="Fujiyama A."/>
            <person name="Inagaki F."/>
            <person name="Takami H."/>
        </authorList>
    </citation>
    <scope>NUCLEOTIDE SEQUENCE</scope>
    <source>
        <strain evidence="2">Expedition CK06-06</strain>
    </source>
</reference>
<evidence type="ECO:0000259" key="1">
    <source>
        <dbReference type="Pfam" id="PF13439"/>
    </source>
</evidence>
<dbReference type="SUPFAM" id="SSF53756">
    <property type="entry name" value="UDP-Glycosyltransferase/glycogen phosphorylase"/>
    <property type="match status" value="1"/>
</dbReference>
<organism evidence="2">
    <name type="scientific">marine sediment metagenome</name>
    <dbReference type="NCBI Taxonomy" id="412755"/>
    <lineage>
        <taxon>unclassified sequences</taxon>
        <taxon>metagenomes</taxon>
        <taxon>ecological metagenomes</taxon>
    </lineage>
</organism>
<sequence length="131" mass="15171">MKILFIGSIAAVPQTLVASLRKRNIKVNQICRKEENIFSVELFVPDAKIISGRARNYILKALLYARKFDVIHIHSLDLIIPLLRLLYPKKKIVLTYHGTDIRSQWEKKKKYWKKANVVTVSTIDLLDDAPE</sequence>
<dbReference type="Pfam" id="PF13439">
    <property type="entry name" value="Glyco_transf_4"/>
    <property type="match status" value="1"/>
</dbReference>
<evidence type="ECO:0000313" key="2">
    <source>
        <dbReference type="EMBL" id="GAI24345.1"/>
    </source>
</evidence>
<comment type="caution">
    <text evidence="2">The sequence shown here is derived from an EMBL/GenBank/DDBJ whole genome shotgun (WGS) entry which is preliminary data.</text>
</comment>
<gene>
    <name evidence="2" type="ORF">S06H3_25820</name>
</gene>
<protein>
    <recommendedName>
        <fullName evidence="1">Glycosyltransferase subfamily 4-like N-terminal domain-containing protein</fullName>
    </recommendedName>
</protein>
<dbReference type="InterPro" id="IPR028098">
    <property type="entry name" value="Glyco_trans_4-like_N"/>
</dbReference>
<dbReference type="Gene3D" id="3.40.50.2000">
    <property type="entry name" value="Glycogen Phosphorylase B"/>
    <property type="match status" value="1"/>
</dbReference>
<feature type="domain" description="Glycosyltransferase subfamily 4-like N-terminal" evidence="1">
    <location>
        <begin position="15"/>
        <end position="112"/>
    </location>
</feature>
<dbReference type="AlphaFoldDB" id="X1NBZ2"/>
<proteinExistence type="predicted"/>
<dbReference type="EMBL" id="BARV01014881">
    <property type="protein sequence ID" value="GAI24345.1"/>
    <property type="molecule type" value="Genomic_DNA"/>
</dbReference>
<name>X1NBZ2_9ZZZZ</name>